<dbReference type="AlphaFoldDB" id="A0A1B0DGD8"/>
<accession>A0A1B0DGD8</accession>
<name>A0A1B0DGD8_PHLPP</name>
<feature type="region of interest" description="Disordered" evidence="1">
    <location>
        <begin position="1"/>
        <end position="22"/>
    </location>
</feature>
<evidence type="ECO:0000313" key="3">
    <source>
        <dbReference type="Proteomes" id="UP000092462"/>
    </source>
</evidence>
<sequence>MLMSVKSELADQQQEQQREKEGIYESIRSLSRELALCELVLNSYIPKEYQTMIERFTHWNEDIGEWQLKCVAYTGNNMRKNMPEPRNSNKEINSFLLK</sequence>
<dbReference type="EMBL" id="AJVK01059538">
    <property type="status" value="NOT_ANNOTATED_CDS"/>
    <property type="molecule type" value="Genomic_DNA"/>
</dbReference>
<keyword evidence="3" id="KW-1185">Reference proteome</keyword>
<dbReference type="VEuPathDB" id="VectorBase:PPAI007099"/>
<proteinExistence type="predicted"/>
<dbReference type="VEuPathDB" id="VectorBase:PPAPM1_001118"/>
<dbReference type="Proteomes" id="UP000092462">
    <property type="component" value="Unassembled WGS sequence"/>
</dbReference>
<feature type="region of interest" description="Disordered" evidence="1">
    <location>
        <begin position="78"/>
        <end position="98"/>
    </location>
</feature>
<dbReference type="EnsemblMetazoa" id="PPAI007099-RA">
    <property type="protein sequence ID" value="PPAI007099-PA"/>
    <property type="gene ID" value="PPAI007099"/>
</dbReference>
<organism evidence="2 3">
    <name type="scientific">Phlebotomus papatasi</name>
    <name type="common">Sandfly</name>
    <dbReference type="NCBI Taxonomy" id="29031"/>
    <lineage>
        <taxon>Eukaryota</taxon>
        <taxon>Metazoa</taxon>
        <taxon>Ecdysozoa</taxon>
        <taxon>Arthropoda</taxon>
        <taxon>Hexapoda</taxon>
        <taxon>Insecta</taxon>
        <taxon>Pterygota</taxon>
        <taxon>Neoptera</taxon>
        <taxon>Endopterygota</taxon>
        <taxon>Diptera</taxon>
        <taxon>Nematocera</taxon>
        <taxon>Psychodoidea</taxon>
        <taxon>Psychodidae</taxon>
        <taxon>Phlebotomus</taxon>
        <taxon>Phlebotomus</taxon>
    </lineage>
</organism>
<evidence type="ECO:0000313" key="2">
    <source>
        <dbReference type="EnsemblMetazoa" id="PPAI007099-PA"/>
    </source>
</evidence>
<reference evidence="2" key="1">
    <citation type="submission" date="2022-08" db="UniProtKB">
        <authorList>
            <consortium name="EnsemblMetazoa"/>
        </authorList>
    </citation>
    <scope>IDENTIFICATION</scope>
    <source>
        <strain evidence="2">Israel</strain>
    </source>
</reference>
<protein>
    <submittedName>
        <fullName evidence="2">Uncharacterized protein</fullName>
    </submittedName>
</protein>
<evidence type="ECO:0000256" key="1">
    <source>
        <dbReference type="SAM" id="MobiDB-lite"/>
    </source>
</evidence>